<protein>
    <submittedName>
        <fullName evidence="1">14941_t:CDS:1</fullName>
    </submittedName>
</protein>
<dbReference type="Proteomes" id="UP000789920">
    <property type="component" value="Unassembled WGS sequence"/>
</dbReference>
<evidence type="ECO:0000313" key="2">
    <source>
        <dbReference type="Proteomes" id="UP000789920"/>
    </source>
</evidence>
<feature type="non-terminal residue" evidence="1">
    <location>
        <position position="1"/>
    </location>
</feature>
<dbReference type="EMBL" id="CAJVQC010088667">
    <property type="protein sequence ID" value="CAG8824247.1"/>
    <property type="molecule type" value="Genomic_DNA"/>
</dbReference>
<accession>A0ACA9S2K7</accession>
<keyword evidence="2" id="KW-1185">Reference proteome</keyword>
<evidence type="ECO:0000313" key="1">
    <source>
        <dbReference type="EMBL" id="CAG8824247.1"/>
    </source>
</evidence>
<comment type="caution">
    <text evidence="1">The sequence shown here is derived from an EMBL/GenBank/DDBJ whole genome shotgun (WGS) entry which is preliminary data.</text>
</comment>
<gene>
    <name evidence="1" type="ORF">RPERSI_LOCUS26196</name>
</gene>
<sequence length="277" mass="32134">SHYGNGLFTQQWDIAGQFGERTDLLQTVFQENLNIRLDYAGRVRWFTGGKTQFLEIINLLLPEKYNTFIEPFAGGGAVFLSIQPNKAVINDINCELIITYQTIKKQPKQLLKLLGEYEKNHSKDFYETLRSQEPNNLTELGIAARFIYLNKTGYNGLYRVNSRGGFNVPWGKRDKAKLFDRENILAISEYLNKNEVEILNQDYQKLLPLIKENDFLFVDPPYDDDGFGFFTAYTANGFTRENQKELAQFLKKCEKQGAKWLLTNHATAFIKDLYQDY</sequence>
<name>A0ACA9S2K7_9GLOM</name>
<proteinExistence type="predicted"/>
<reference evidence="1" key="1">
    <citation type="submission" date="2021-06" db="EMBL/GenBank/DDBJ databases">
        <authorList>
            <person name="Kallberg Y."/>
            <person name="Tangrot J."/>
            <person name="Rosling A."/>
        </authorList>
    </citation>
    <scope>NUCLEOTIDE SEQUENCE</scope>
    <source>
        <strain evidence="1">MA461A</strain>
    </source>
</reference>
<organism evidence="1 2">
    <name type="scientific">Racocetra persica</name>
    <dbReference type="NCBI Taxonomy" id="160502"/>
    <lineage>
        <taxon>Eukaryota</taxon>
        <taxon>Fungi</taxon>
        <taxon>Fungi incertae sedis</taxon>
        <taxon>Mucoromycota</taxon>
        <taxon>Glomeromycotina</taxon>
        <taxon>Glomeromycetes</taxon>
        <taxon>Diversisporales</taxon>
        <taxon>Gigasporaceae</taxon>
        <taxon>Racocetra</taxon>
    </lineage>
</organism>